<evidence type="ECO:0000313" key="4">
    <source>
        <dbReference type="Proteomes" id="UP000290189"/>
    </source>
</evidence>
<evidence type="ECO:0000313" key="1">
    <source>
        <dbReference type="EMBL" id="CEO96251.1"/>
    </source>
</evidence>
<organism evidence="1 3">
    <name type="scientific">Plasmodiophora brassicae</name>
    <name type="common">Clubroot disease agent</name>
    <dbReference type="NCBI Taxonomy" id="37360"/>
    <lineage>
        <taxon>Eukaryota</taxon>
        <taxon>Sar</taxon>
        <taxon>Rhizaria</taxon>
        <taxon>Endomyxa</taxon>
        <taxon>Phytomyxea</taxon>
        <taxon>Plasmodiophorida</taxon>
        <taxon>Plasmodiophoridae</taxon>
        <taxon>Plasmodiophora</taxon>
    </lineage>
</organism>
<dbReference type="Gene3D" id="3.40.50.1000">
    <property type="entry name" value="HAD superfamily/HAD-like"/>
    <property type="match status" value="1"/>
</dbReference>
<dbReference type="EMBL" id="OVEO01000011">
    <property type="protein sequence ID" value="SPQ99185.1"/>
    <property type="molecule type" value="Genomic_DNA"/>
</dbReference>
<sequence length="280" mass="30848">MGRYEVLALDLDGTLLNDDGRVSARTARAIQQVADTGAIVALCSGRSTACMTHVEDQLGVDVHMVSYNGALGLTRRADGRKPLFRRPVPRHHIETLVQFADDNGLVLNYYDEHQIHVKPTTAEHDELIERYRKQCSAVFNVVDDYARVSHVVPCKIVALTHQTAAVTKQLEDLFAGQMQVIRGEYFVECLAPGVHKGAGLQGLCEHWQIPRERVVAFGDGLNDIEYLQYAGLGIAMANAYPETKSAASRVTLYDNVNDGVAHELEGMLEKGLFGPTTTFP</sequence>
<dbReference type="PANTHER" id="PTHR10000">
    <property type="entry name" value="PHOSPHOSERINE PHOSPHATASE"/>
    <property type="match status" value="1"/>
</dbReference>
<dbReference type="InterPro" id="IPR023214">
    <property type="entry name" value="HAD_sf"/>
</dbReference>
<dbReference type="PROSITE" id="PS01229">
    <property type="entry name" value="COF_2"/>
    <property type="match status" value="1"/>
</dbReference>
<dbReference type="STRING" id="37360.A0A0G4ILW8"/>
<dbReference type="Gene3D" id="3.30.1240.10">
    <property type="match status" value="1"/>
</dbReference>
<dbReference type="AlphaFoldDB" id="A0A0G4ILW8"/>
<proteinExistence type="predicted"/>
<reference evidence="2 4" key="2">
    <citation type="submission" date="2018-03" db="EMBL/GenBank/DDBJ databases">
        <authorList>
            <person name="Fogelqvist J."/>
        </authorList>
    </citation>
    <scope>NUCLEOTIDE SEQUENCE [LARGE SCALE GENOMIC DNA]</scope>
</reference>
<dbReference type="SFLD" id="SFLDG01140">
    <property type="entry name" value="C2.B:_Phosphomannomutase_and_P"/>
    <property type="match status" value="1"/>
</dbReference>
<keyword evidence="3" id="KW-1185">Reference proteome</keyword>
<evidence type="ECO:0008006" key="5">
    <source>
        <dbReference type="Google" id="ProtNLM"/>
    </source>
</evidence>
<dbReference type="GO" id="GO:0000287">
    <property type="term" value="F:magnesium ion binding"/>
    <property type="evidence" value="ECO:0007669"/>
    <property type="project" value="TreeGrafter"/>
</dbReference>
<accession>A0A0G4ILW8</accession>
<dbReference type="OMA" id="GAWIQDP"/>
<dbReference type="InterPro" id="IPR000150">
    <property type="entry name" value="Cof"/>
</dbReference>
<evidence type="ECO:0000313" key="3">
    <source>
        <dbReference type="Proteomes" id="UP000039324"/>
    </source>
</evidence>
<evidence type="ECO:0000313" key="2">
    <source>
        <dbReference type="EMBL" id="SPQ99185.1"/>
    </source>
</evidence>
<dbReference type="GO" id="GO:0005829">
    <property type="term" value="C:cytosol"/>
    <property type="evidence" value="ECO:0007669"/>
    <property type="project" value="TreeGrafter"/>
</dbReference>
<gene>
    <name evidence="1" type="ORF">PBRA_004922</name>
    <name evidence="2" type="ORF">PLBR_LOCUS6400</name>
</gene>
<name>A0A0G4ILW8_PLABS</name>
<dbReference type="OrthoDB" id="27226at2759"/>
<reference evidence="1 3" key="1">
    <citation type="submission" date="2015-02" db="EMBL/GenBank/DDBJ databases">
        <authorList>
            <person name="Chooi Y.-H."/>
        </authorList>
    </citation>
    <scope>NUCLEOTIDE SEQUENCE [LARGE SCALE GENOMIC DNA]</scope>
    <source>
        <strain evidence="1">E3</strain>
    </source>
</reference>
<dbReference type="InterPro" id="IPR006379">
    <property type="entry name" value="HAD-SF_hydro_IIB"/>
</dbReference>
<geneLocation type="mitochondrion" evidence="2"/>
<dbReference type="NCBIfam" id="TIGR01484">
    <property type="entry name" value="HAD-SF-IIB"/>
    <property type="match status" value="2"/>
</dbReference>
<dbReference type="CDD" id="cd07516">
    <property type="entry name" value="HAD_Pase"/>
    <property type="match status" value="1"/>
</dbReference>
<protein>
    <recommendedName>
        <fullName evidence="5">Haloacid dehalogenase-like hydrolase</fullName>
    </recommendedName>
</protein>
<dbReference type="NCBIfam" id="TIGR00099">
    <property type="entry name" value="Cof-subfamily"/>
    <property type="match status" value="1"/>
</dbReference>
<dbReference type="Proteomes" id="UP000290189">
    <property type="component" value="Unassembled WGS sequence"/>
</dbReference>
<dbReference type="GO" id="GO:0016791">
    <property type="term" value="F:phosphatase activity"/>
    <property type="evidence" value="ECO:0007669"/>
    <property type="project" value="TreeGrafter"/>
</dbReference>
<dbReference type="PROSITE" id="PS01228">
    <property type="entry name" value="COF_1"/>
    <property type="match status" value="1"/>
</dbReference>
<dbReference type="EMBL" id="CDSF01000057">
    <property type="protein sequence ID" value="CEO96251.1"/>
    <property type="molecule type" value="Genomic_DNA"/>
</dbReference>
<dbReference type="SFLD" id="SFLDS00003">
    <property type="entry name" value="Haloacid_Dehalogenase"/>
    <property type="match status" value="1"/>
</dbReference>
<dbReference type="InterPro" id="IPR036412">
    <property type="entry name" value="HAD-like_sf"/>
</dbReference>
<keyword evidence="2" id="KW-0496">Mitochondrion</keyword>
<dbReference type="Pfam" id="PF08282">
    <property type="entry name" value="Hydrolase_3"/>
    <property type="match status" value="1"/>
</dbReference>
<dbReference type="PANTHER" id="PTHR10000:SF8">
    <property type="entry name" value="HAD SUPERFAMILY HYDROLASE-LIKE, TYPE 3"/>
    <property type="match status" value="1"/>
</dbReference>
<dbReference type="SUPFAM" id="SSF56784">
    <property type="entry name" value="HAD-like"/>
    <property type="match status" value="1"/>
</dbReference>
<dbReference type="Proteomes" id="UP000039324">
    <property type="component" value="Unassembled WGS sequence"/>
</dbReference>